<dbReference type="OrthoDB" id="40902at2759"/>
<dbReference type="AlphaFoldDB" id="A0A9N9T6H7"/>
<name>A0A9N9T6H7_DIABA</name>
<feature type="domain" description="FHA" evidence="4">
    <location>
        <begin position="170"/>
        <end position="228"/>
    </location>
</feature>
<reference evidence="6" key="1">
    <citation type="submission" date="2022-01" db="EMBL/GenBank/DDBJ databases">
        <authorList>
            <person name="King R."/>
        </authorList>
    </citation>
    <scope>NUCLEOTIDE SEQUENCE</scope>
</reference>
<dbReference type="InterPro" id="IPR008984">
    <property type="entry name" value="SMAD_FHA_dom_sf"/>
</dbReference>
<evidence type="ECO:0000313" key="6">
    <source>
        <dbReference type="EMBL" id="CAG9836647.1"/>
    </source>
</evidence>
<keyword evidence="2" id="KW-0067">ATP-binding</keyword>
<proteinExistence type="predicted"/>
<sequence length="543" mass="62229">MENVASNSQDSNKWGRLISCIPTLKSVAINKDAFKLGRSLSCDIIIKESNFSTNALVGTISKEHCIIFKNPCSTYAYLQDLSKNGTYVNGTKVERGKPVCLRTGDKIAIGQRMNSVYTFQSLLPEDLPDTLTPLTHLENTPTYTEVLPIWGRLLSCLLFLNSFDIHQDRFKVGRSEKCDVPISRTNLCQKYKDLFSKEHFIICKDSTSKVVYIKDMSKSGTYLNNRLIGKHNMNILQHDDKISIGPKLEIFIYKCMYEHDRNFLPPELKTSYEPSNILGKGGAGEVRLAYEKPFIISMKNIVETPVDVYIVLDYMRGGELTNRILSNEPMTESNVKFLFYQMVLAVDYLHTKGITHRDLKPENVLLHSEDVETLLKVSDFGLSKVTEEDDMMKTICGTLSYIAPEILNRQIREYNRQVDVWSLGVILFYMLGKRLPFKSPDRSILEKIIINGYYTFEDEKWEEISSDAKELVKEMLTVEPENRITVTNILKHQWLSKDLNMKIRVNQLYHSHLETAEENVTPFDNEPSAKRIRSSSDESSSSQ</sequence>
<evidence type="ECO:0000259" key="5">
    <source>
        <dbReference type="PROSITE" id="PS50011"/>
    </source>
</evidence>
<dbReference type="EMBL" id="OU898281">
    <property type="protein sequence ID" value="CAG9836647.1"/>
    <property type="molecule type" value="Genomic_DNA"/>
</dbReference>
<dbReference type="Gene3D" id="1.10.510.10">
    <property type="entry name" value="Transferase(Phosphotransferase) domain 1"/>
    <property type="match status" value="1"/>
</dbReference>
<gene>
    <name evidence="6" type="ORF">DIABBA_LOCUS9718</name>
</gene>
<feature type="domain" description="FHA" evidence="4">
    <location>
        <begin position="34"/>
        <end position="93"/>
    </location>
</feature>
<dbReference type="InterPro" id="IPR011009">
    <property type="entry name" value="Kinase-like_dom_sf"/>
</dbReference>
<dbReference type="GO" id="GO:0005524">
    <property type="term" value="F:ATP binding"/>
    <property type="evidence" value="ECO:0007669"/>
    <property type="project" value="UniProtKB-KW"/>
</dbReference>
<evidence type="ECO:0000256" key="2">
    <source>
        <dbReference type="ARBA" id="ARBA00022840"/>
    </source>
</evidence>
<keyword evidence="1" id="KW-0547">Nucleotide-binding</keyword>
<dbReference type="Pfam" id="PF00069">
    <property type="entry name" value="Pkinase"/>
    <property type="match status" value="1"/>
</dbReference>
<dbReference type="PROSITE" id="PS50006">
    <property type="entry name" value="FHA_DOMAIN"/>
    <property type="match status" value="2"/>
</dbReference>
<dbReference type="PROSITE" id="PS50011">
    <property type="entry name" value="PROTEIN_KINASE_DOM"/>
    <property type="match status" value="1"/>
</dbReference>
<dbReference type="InterPro" id="IPR000719">
    <property type="entry name" value="Prot_kinase_dom"/>
</dbReference>
<accession>A0A9N9T6H7</accession>
<feature type="domain" description="Protein kinase" evidence="5">
    <location>
        <begin position="222"/>
        <end position="495"/>
    </location>
</feature>
<dbReference type="Gene3D" id="2.60.200.20">
    <property type="match status" value="2"/>
</dbReference>
<dbReference type="Proteomes" id="UP001153709">
    <property type="component" value="Chromosome 6"/>
</dbReference>
<feature type="region of interest" description="Disordered" evidence="3">
    <location>
        <begin position="520"/>
        <end position="543"/>
    </location>
</feature>
<dbReference type="PANTHER" id="PTHR24347">
    <property type="entry name" value="SERINE/THREONINE-PROTEIN KINASE"/>
    <property type="match status" value="1"/>
</dbReference>
<dbReference type="SMART" id="SM00220">
    <property type="entry name" value="S_TKc"/>
    <property type="match status" value="1"/>
</dbReference>
<dbReference type="SUPFAM" id="SSF49879">
    <property type="entry name" value="SMAD/FHA domain"/>
    <property type="match status" value="2"/>
</dbReference>
<evidence type="ECO:0000313" key="7">
    <source>
        <dbReference type="Proteomes" id="UP001153709"/>
    </source>
</evidence>
<evidence type="ECO:0000259" key="4">
    <source>
        <dbReference type="PROSITE" id="PS50006"/>
    </source>
</evidence>
<organism evidence="6 7">
    <name type="scientific">Diabrotica balteata</name>
    <name type="common">Banded cucumber beetle</name>
    <dbReference type="NCBI Taxonomy" id="107213"/>
    <lineage>
        <taxon>Eukaryota</taxon>
        <taxon>Metazoa</taxon>
        <taxon>Ecdysozoa</taxon>
        <taxon>Arthropoda</taxon>
        <taxon>Hexapoda</taxon>
        <taxon>Insecta</taxon>
        <taxon>Pterygota</taxon>
        <taxon>Neoptera</taxon>
        <taxon>Endopterygota</taxon>
        <taxon>Coleoptera</taxon>
        <taxon>Polyphaga</taxon>
        <taxon>Cucujiformia</taxon>
        <taxon>Chrysomeloidea</taxon>
        <taxon>Chrysomelidae</taxon>
        <taxon>Galerucinae</taxon>
        <taxon>Diabroticina</taxon>
        <taxon>Diabroticites</taxon>
        <taxon>Diabrotica</taxon>
    </lineage>
</organism>
<protein>
    <submittedName>
        <fullName evidence="6">Uncharacterized protein</fullName>
    </submittedName>
</protein>
<dbReference type="Pfam" id="PF00498">
    <property type="entry name" value="FHA"/>
    <property type="match status" value="2"/>
</dbReference>
<keyword evidence="7" id="KW-1185">Reference proteome</keyword>
<dbReference type="FunFam" id="1.10.510.10:FF:000571">
    <property type="entry name" value="Maternal embryonic leucine zipper kinase"/>
    <property type="match status" value="1"/>
</dbReference>
<dbReference type="PROSITE" id="PS00108">
    <property type="entry name" value="PROTEIN_KINASE_ST"/>
    <property type="match status" value="1"/>
</dbReference>
<dbReference type="InterPro" id="IPR000253">
    <property type="entry name" value="FHA_dom"/>
</dbReference>
<dbReference type="SUPFAM" id="SSF56112">
    <property type="entry name" value="Protein kinase-like (PK-like)"/>
    <property type="match status" value="1"/>
</dbReference>
<evidence type="ECO:0000256" key="3">
    <source>
        <dbReference type="SAM" id="MobiDB-lite"/>
    </source>
</evidence>
<dbReference type="GO" id="GO:0004672">
    <property type="term" value="F:protein kinase activity"/>
    <property type="evidence" value="ECO:0007669"/>
    <property type="project" value="InterPro"/>
</dbReference>
<dbReference type="InterPro" id="IPR008271">
    <property type="entry name" value="Ser/Thr_kinase_AS"/>
</dbReference>
<evidence type="ECO:0000256" key="1">
    <source>
        <dbReference type="ARBA" id="ARBA00022741"/>
    </source>
</evidence>
<dbReference type="SMART" id="SM00240">
    <property type="entry name" value="FHA"/>
    <property type="match status" value="2"/>
</dbReference>